<dbReference type="Proteomes" id="UP000292408">
    <property type="component" value="Unassembled WGS sequence"/>
</dbReference>
<feature type="region of interest" description="Disordered" evidence="7">
    <location>
        <begin position="239"/>
        <end position="400"/>
    </location>
</feature>
<feature type="transmembrane region" description="Helical" evidence="8">
    <location>
        <begin position="759"/>
        <end position="780"/>
    </location>
</feature>
<evidence type="ECO:0000256" key="2">
    <source>
        <dbReference type="ARBA" id="ARBA00008974"/>
    </source>
</evidence>
<accession>A0A4Q7TVD6</accession>
<proteinExistence type="inferred from homology"/>
<dbReference type="AlphaFoldDB" id="A0A4Q7TVD6"/>
<comment type="caution">
    <text evidence="9">The sequence shown here is derived from an EMBL/GenBank/DDBJ whole genome shotgun (WGS) entry which is preliminary data.</text>
</comment>
<dbReference type="Gene3D" id="1.10.4160.10">
    <property type="entry name" value="Hydantoin permease"/>
    <property type="match status" value="1"/>
</dbReference>
<evidence type="ECO:0000313" key="9">
    <source>
        <dbReference type="EMBL" id="RZT64018.1"/>
    </source>
</evidence>
<evidence type="ECO:0000256" key="4">
    <source>
        <dbReference type="ARBA" id="ARBA00022692"/>
    </source>
</evidence>
<keyword evidence="4 8" id="KW-0812">Transmembrane</keyword>
<dbReference type="PANTHER" id="PTHR31806:SF1">
    <property type="entry name" value="PURINE-CYTOSINE PERMEASE FCY2-RELATED"/>
    <property type="match status" value="1"/>
</dbReference>
<feature type="transmembrane region" description="Helical" evidence="8">
    <location>
        <begin position="697"/>
        <end position="721"/>
    </location>
</feature>
<organism evidence="9 10">
    <name type="scientific">Microcella alkaliphila</name>
    <dbReference type="NCBI Taxonomy" id="279828"/>
    <lineage>
        <taxon>Bacteria</taxon>
        <taxon>Bacillati</taxon>
        <taxon>Actinomycetota</taxon>
        <taxon>Actinomycetes</taxon>
        <taxon>Micrococcales</taxon>
        <taxon>Microbacteriaceae</taxon>
        <taxon>Microcella</taxon>
    </lineage>
</organism>
<evidence type="ECO:0000256" key="3">
    <source>
        <dbReference type="ARBA" id="ARBA00022448"/>
    </source>
</evidence>
<feature type="transmembrane region" description="Helical" evidence="8">
    <location>
        <begin position="427"/>
        <end position="447"/>
    </location>
</feature>
<feature type="transmembrane region" description="Helical" evidence="8">
    <location>
        <begin position="643"/>
        <end position="663"/>
    </location>
</feature>
<comment type="subcellular location">
    <subcellularLocation>
        <location evidence="1">Membrane</location>
        <topology evidence="1">Multi-pass membrane protein</topology>
    </subcellularLocation>
</comment>
<feature type="transmembrane region" description="Helical" evidence="8">
    <location>
        <begin position="603"/>
        <end position="623"/>
    </location>
</feature>
<feature type="transmembrane region" description="Helical" evidence="8">
    <location>
        <begin position="453"/>
        <end position="474"/>
    </location>
</feature>
<keyword evidence="10" id="KW-1185">Reference proteome</keyword>
<feature type="transmembrane region" description="Helical" evidence="8">
    <location>
        <begin position="510"/>
        <end position="529"/>
    </location>
</feature>
<feature type="compositionally biased region" description="Pro residues" evidence="7">
    <location>
        <begin position="345"/>
        <end position="362"/>
    </location>
</feature>
<gene>
    <name evidence="9" type="ORF">EV140_0251</name>
</gene>
<feature type="compositionally biased region" description="Low complexity" evidence="7">
    <location>
        <begin position="180"/>
        <end position="195"/>
    </location>
</feature>
<feature type="transmembrane region" description="Helical" evidence="8">
    <location>
        <begin position="541"/>
        <end position="565"/>
    </location>
</feature>
<feature type="compositionally biased region" description="Pro residues" evidence="7">
    <location>
        <begin position="371"/>
        <end position="391"/>
    </location>
</feature>
<feature type="region of interest" description="Disordered" evidence="7">
    <location>
        <begin position="1"/>
        <end position="100"/>
    </location>
</feature>
<keyword evidence="6 8" id="KW-0472">Membrane</keyword>
<dbReference type="OrthoDB" id="9809167at2"/>
<dbReference type="Pfam" id="PF02133">
    <property type="entry name" value="Transp_cyt_pur"/>
    <property type="match status" value="1"/>
</dbReference>
<dbReference type="InterPro" id="IPR026030">
    <property type="entry name" value="Pur-cyt_permease_Fcy2/21/22"/>
</dbReference>
<keyword evidence="3" id="KW-0813">Transport</keyword>
<feature type="compositionally biased region" description="Pro residues" evidence="7">
    <location>
        <begin position="85"/>
        <end position="97"/>
    </location>
</feature>
<evidence type="ECO:0000256" key="7">
    <source>
        <dbReference type="SAM" id="MobiDB-lite"/>
    </source>
</evidence>
<evidence type="ECO:0000256" key="8">
    <source>
        <dbReference type="SAM" id="Phobius"/>
    </source>
</evidence>
<dbReference type="InterPro" id="IPR001248">
    <property type="entry name" value="Pur-cyt_permease"/>
</dbReference>
<evidence type="ECO:0000313" key="10">
    <source>
        <dbReference type="Proteomes" id="UP000292408"/>
    </source>
</evidence>
<sequence length="881" mass="88367">MVDSPASAPDDADSVTPPGPRRSTYTPPQAQSPDDDPIADAIAAEYRAWVPVKRQPEPPAPAASAPNTPVTPPENPLAGLSAPEAAPPSPSIPPPPSRASLTDADLVAVLDPDLAGGNTGALINLFEEQLTLREQELRQLDAWEEQVRRLGVESADEIVASVRSAYTGVIDVIPPAAHAQTSSASASSPPAAAGPAPAPPLAPAPNDVPSADSAPTAPGQVVAPVIDPATLTAGELSSVLADAPPPDMAQRTVATPPEDGLDLDESVPPPLVEPDIAESPSDPLAQASNWDALLATATDGTPATSEPPALSPFTLTPASPSAPAETSALDEESRPDRQSDSAPPSLEPAPETPPSAPAPVPAATPVAAPAPAAPQPPAAETPPAAEHPPLPTAADTPARGPRSFALEQSALEPTPAALRAGRAVRLFWLWFAVNASVVTVALGALLIADGASLRQAVLAALGGVALSSFLLGVITRTGRWSGQPTIVVARATFGTVGNAIPAGVAVLVRVLWASALLYLLGIGVAEVLVEAQLDGGLGRPTLTVIVAAVGFLIAAAAALVGFGLIARLGAIIAPLAGILVVGLIVLTGPLVDLGNALSIPDGSWALLVGGSVLILSAIGLAWVSSGGDLVRYQAPGASGTAAALWTGLGVAAPAFLLIGWGAALSASNPVVLEGLVANPVDTLARLLPLWYPVPLALAVALSLIAGAAFSLYSGGFAVLTLGAPAPRWLGVLIAAVVAAAALVALILAGGGVAGLLRDALVVLAVPVAAWAGIVGTETLLRRRRVHAPSLLQPGGVYPSVRWVPLAGFVVTTALGLGFVTASTSWLAWTGYLWPLLPLPADSAWVNSDAGVILALLLGAIVAAISLPGLRRLHDVEASATA</sequence>
<dbReference type="EMBL" id="SGXT01000011">
    <property type="protein sequence ID" value="RZT64018.1"/>
    <property type="molecule type" value="Genomic_DNA"/>
</dbReference>
<name>A0A4Q7TVD6_9MICO</name>
<feature type="compositionally biased region" description="Low complexity" evidence="7">
    <location>
        <begin position="311"/>
        <end position="327"/>
    </location>
</feature>
<evidence type="ECO:0000256" key="6">
    <source>
        <dbReference type="ARBA" id="ARBA00023136"/>
    </source>
</evidence>
<feature type="transmembrane region" description="Helical" evidence="8">
    <location>
        <begin position="849"/>
        <end position="869"/>
    </location>
</feature>
<feature type="transmembrane region" description="Helical" evidence="8">
    <location>
        <begin position="486"/>
        <end position="504"/>
    </location>
</feature>
<protein>
    <submittedName>
        <fullName evidence="9">Purine-cytosine permease-like protein</fullName>
    </submittedName>
</protein>
<keyword evidence="5 8" id="KW-1133">Transmembrane helix</keyword>
<dbReference type="RefSeq" id="WP_130280276.1">
    <property type="nucleotide sequence ID" value="NZ_SGXT01000011.1"/>
</dbReference>
<comment type="similarity">
    <text evidence="2">Belongs to the purine-cytosine permease (2.A.39) family.</text>
</comment>
<feature type="transmembrane region" description="Helical" evidence="8">
    <location>
        <begin position="728"/>
        <end position="753"/>
    </location>
</feature>
<reference evidence="9 10" key="1">
    <citation type="journal article" date="2015" name="Stand. Genomic Sci.">
        <title>Genomic Encyclopedia of Bacterial and Archaeal Type Strains, Phase III: the genomes of soil and plant-associated and newly described type strains.</title>
        <authorList>
            <person name="Whitman W.B."/>
            <person name="Woyke T."/>
            <person name="Klenk H.P."/>
            <person name="Zhou Y."/>
            <person name="Lilburn T.G."/>
            <person name="Beck B.J."/>
            <person name="De Vos P."/>
            <person name="Vandamme P."/>
            <person name="Eisen J.A."/>
            <person name="Garrity G."/>
            <person name="Hugenholtz P."/>
            <person name="Kyrpides N.C."/>
        </authorList>
    </citation>
    <scope>NUCLEOTIDE SEQUENCE [LARGE SCALE GENOMIC DNA]</scope>
    <source>
        <strain evidence="9 10">AC4r</strain>
    </source>
</reference>
<dbReference type="GO" id="GO:0005886">
    <property type="term" value="C:plasma membrane"/>
    <property type="evidence" value="ECO:0007669"/>
    <property type="project" value="TreeGrafter"/>
</dbReference>
<dbReference type="GO" id="GO:0022857">
    <property type="term" value="F:transmembrane transporter activity"/>
    <property type="evidence" value="ECO:0007669"/>
    <property type="project" value="InterPro"/>
</dbReference>
<feature type="region of interest" description="Disordered" evidence="7">
    <location>
        <begin position="180"/>
        <end position="220"/>
    </location>
</feature>
<feature type="transmembrane region" description="Helical" evidence="8">
    <location>
        <begin position="571"/>
        <end position="591"/>
    </location>
</feature>
<dbReference type="PANTHER" id="PTHR31806">
    <property type="entry name" value="PURINE-CYTOSINE PERMEASE FCY2-RELATED"/>
    <property type="match status" value="1"/>
</dbReference>
<evidence type="ECO:0000256" key="1">
    <source>
        <dbReference type="ARBA" id="ARBA00004141"/>
    </source>
</evidence>
<feature type="transmembrane region" description="Helical" evidence="8">
    <location>
        <begin position="801"/>
        <end position="829"/>
    </location>
</feature>
<evidence type="ECO:0000256" key="5">
    <source>
        <dbReference type="ARBA" id="ARBA00022989"/>
    </source>
</evidence>